<organism evidence="1 2">
    <name type="scientific">Zeaxanthinibacter enoshimensis</name>
    <dbReference type="NCBI Taxonomy" id="392009"/>
    <lineage>
        <taxon>Bacteria</taxon>
        <taxon>Pseudomonadati</taxon>
        <taxon>Bacteroidota</taxon>
        <taxon>Flavobacteriia</taxon>
        <taxon>Flavobacteriales</taxon>
        <taxon>Flavobacteriaceae</taxon>
        <taxon>Zeaxanthinibacter</taxon>
    </lineage>
</organism>
<sequence>MSNIRSLVVLDTLKVHQLQVEPKRVKATYTVLRKDGTSQSSELIYSYDNRYFDPKAPEDVNLASMMVAQVALNYGLFFEKIEFDGLFDDTDQRFLRDMMENTSREILVNKFFSKNEFLKPPFDQLRPEKMEHYTASEIRFVNTGHRGMKVEKKEYSTDKDQYAILSSGGKDSLLTYGIVKELGEAHPVYINESGRHWYTAVNAHKYFKEIEPNTVKPWCNSDRIFNWMVRQMPFIKENFQNIRADIYPIRLWTVAVFLFGVLPVVRKRNIGNILIGNEYDTTVKGNHEGITHYHGLYDQSKYFDNALTRYYRKKQWDIHQFSILRSLSELLILKILVKRYPELQRRQVSCHAAHEHLGVMLPCGNCEKCRRIVGMLKALDEDPGRCGYTEEQIERGLQALASRSVKQIGSDAAHLYHLLLEKELIPKNEHTSKLAKEHQEIVKLRFDNERSNLRDLPKYVRRPLFDILGKYSGGSVQLRERKWHTFALENEPFEVPYFLNKEHDTH</sequence>
<dbReference type="AlphaFoldDB" id="A0A4R6TLF9"/>
<comment type="caution">
    <text evidence="1">The sequence shown here is derived from an EMBL/GenBank/DDBJ whole genome shotgun (WGS) entry which is preliminary data.</text>
</comment>
<dbReference type="Proteomes" id="UP000295468">
    <property type="component" value="Unassembled WGS sequence"/>
</dbReference>
<reference evidence="1 2" key="1">
    <citation type="submission" date="2019-03" db="EMBL/GenBank/DDBJ databases">
        <title>Genomic Encyclopedia of Archaeal and Bacterial Type Strains, Phase II (KMG-II): from individual species to whole genera.</title>
        <authorList>
            <person name="Goeker M."/>
        </authorList>
    </citation>
    <scope>NUCLEOTIDE SEQUENCE [LARGE SCALE GENOMIC DNA]</scope>
    <source>
        <strain evidence="1 2">DSM 18435</strain>
    </source>
</reference>
<protein>
    <recommendedName>
        <fullName evidence="3">7-cyano-7-deazaguanine synthase in queuosine biosynthesis</fullName>
    </recommendedName>
</protein>
<evidence type="ECO:0000313" key="2">
    <source>
        <dbReference type="Proteomes" id="UP000295468"/>
    </source>
</evidence>
<dbReference type="InterPro" id="IPR014729">
    <property type="entry name" value="Rossmann-like_a/b/a_fold"/>
</dbReference>
<dbReference type="RefSeq" id="WP_133642370.1">
    <property type="nucleotide sequence ID" value="NZ_SNYI01000001.1"/>
</dbReference>
<proteinExistence type="predicted"/>
<dbReference type="EMBL" id="SNYI01000001">
    <property type="protein sequence ID" value="TDQ32292.1"/>
    <property type="molecule type" value="Genomic_DNA"/>
</dbReference>
<gene>
    <name evidence="1" type="ORF">CLV82_0115</name>
</gene>
<keyword evidence="2" id="KW-1185">Reference proteome</keyword>
<name>A0A4R6TLF9_9FLAO</name>
<evidence type="ECO:0000313" key="1">
    <source>
        <dbReference type="EMBL" id="TDQ32292.1"/>
    </source>
</evidence>
<evidence type="ECO:0008006" key="3">
    <source>
        <dbReference type="Google" id="ProtNLM"/>
    </source>
</evidence>
<accession>A0A4R6TLF9</accession>
<dbReference type="Gene3D" id="3.40.50.620">
    <property type="entry name" value="HUPs"/>
    <property type="match status" value="1"/>
</dbReference>
<dbReference type="OrthoDB" id="1397018at2"/>